<dbReference type="EMBL" id="PRLD01000004">
    <property type="protein sequence ID" value="RAW58554.1"/>
    <property type="molecule type" value="Genomic_DNA"/>
</dbReference>
<accession>A0A329UBU6</accession>
<comment type="caution">
    <text evidence="2">The sequence shown here is derived from an EMBL/GenBank/DDBJ whole genome shotgun (WGS) entry which is preliminary data.</text>
</comment>
<gene>
    <name evidence="2" type="ORF">C4N24_05590</name>
</gene>
<dbReference type="PANTHER" id="PTHR45947:SF3">
    <property type="entry name" value="SULFOQUINOVOSYL TRANSFERASE SQD2"/>
    <property type="match status" value="1"/>
</dbReference>
<dbReference type="Gene3D" id="3.40.50.2000">
    <property type="entry name" value="Glycogen Phosphorylase B"/>
    <property type="match status" value="2"/>
</dbReference>
<dbReference type="RefSeq" id="WP_146746791.1">
    <property type="nucleotide sequence ID" value="NZ_PRLD01000004.1"/>
</dbReference>
<dbReference type="PANTHER" id="PTHR45947">
    <property type="entry name" value="SULFOQUINOVOSYL TRANSFERASE SQD2"/>
    <property type="match status" value="1"/>
</dbReference>
<sequence length="367" mass="40657">MKKVLLIATTRLTMDGLTEILLRVARIAAREYLVGFALGEGCSADIQPQLEAIGSVYQLPSRKKKLPCYMAALAALVKKKGYEVVHIHGNSATMAFDLLAVWAGGATVRITHCHNCAHQPALKQATLGRLLNRLVTDPVACSRAAGEMLYTRPFRVLVNGIDCERFSFSPSVREQMRAKLGLQDCFVVGHIGRFSQQKNHTRLFRIFKTVLQQKPQARLLLCGQGENFEQSQQEAKALGIAEMVLFCGNVNRPEDYLQAMDVFVMTSLFEGLPIVGVEAQASGLPCIFADTITQEVKILPQTQFLALTQPDEAWAERIVQTKPMERSLAGHCVESAGFAEENLDRQVCALYGMEEHHFANISGRDHL</sequence>
<dbReference type="GO" id="GO:0016758">
    <property type="term" value="F:hexosyltransferase activity"/>
    <property type="evidence" value="ECO:0007669"/>
    <property type="project" value="TreeGrafter"/>
</dbReference>
<name>A0A329UBU6_9FIRM</name>
<dbReference type="AlphaFoldDB" id="A0A329UBU6"/>
<dbReference type="SUPFAM" id="SSF53756">
    <property type="entry name" value="UDP-Glycosyltransferase/glycogen phosphorylase"/>
    <property type="match status" value="1"/>
</dbReference>
<reference evidence="2 3" key="1">
    <citation type="submission" date="2018-02" db="EMBL/GenBank/DDBJ databases">
        <title>Complete genome sequencing of Faecalibacterium prausnitzii strains isolated from the human gut.</title>
        <authorList>
            <person name="Fitzgerald B.C."/>
            <person name="Shkoporov A.N."/>
            <person name="Ross P.R."/>
            <person name="Hill C."/>
        </authorList>
    </citation>
    <scope>NUCLEOTIDE SEQUENCE [LARGE SCALE GENOMIC DNA]</scope>
    <source>
        <strain evidence="2 3">APC923/51-1</strain>
    </source>
</reference>
<evidence type="ECO:0000259" key="1">
    <source>
        <dbReference type="Pfam" id="PF00534"/>
    </source>
</evidence>
<feature type="domain" description="Glycosyl transferase family 1" evidence="1">
    <location>
        <begin position="173"/>
        <end position="318"/>
    </location>
</feature>
<dbReference type="InterPro" id="IPR050194">
    <property type="entry name" value="Glycosyltransferase_grp1"/>
</dbReference>
<organism evidence="2 3">
    <name type="scientific">Faecalibacterium prausnitzii</name>
    <dbReference type="NCBI Taxonomy" id="853"/>
    <lineage>
        <taxon>Bacteria</taxon>
        <taxon>Bacillati</taxon>
        <taxon>Bacillota</taxon>
        <taxon>Clostridia</taxon>
        <taxon>Eubacteriales</taxon>
        <taxon>Oscillospiraceae</taxon>
        <taxon>Faecalibacterium</taxon>
    </lineage>
</organism>
<keyword evidence="2" id="KW-0808">Transferase</keyword>
<proteinExistence type="predicted"/>
<dbReference type="InterPro" id="IPR001296">
    <property type="entry name" value="Glyco_trans_1"/>
</dbReference>
<evidence type="ECO:0000313" key="2">
    <source>
        <dbReference type="EMBL" id="RAW58554.1"/>
    </source>
</evidence>
<evidence type="ECO:0000313" key="3">
    <source>
        <dbReference type="Proteomes" id="UP000251281"/>
    </source>
</evidence>
<dbReference type="Pfam" id="PF00534">
    <property type="entry name" value="Glycos_transf_1"/>
    <property type="match status" value="1"/>
</dbReference>
<dbReference type="Proteomes" id="UP000251281">
    <property type="component" value="Unassembled WGS sequence"/>
</dbReference>
<protein>
    <submittedName>
        <fullName evidence="2">Glycosyltransferase family 1 protein</fullName>
    </submittedName>
</protein>